<dbReference type="Proteomes" id="UP000189681">
    <property type="component" value="Unassembled WGS sequence"/>
</dbReference>
<comment type="caution">
    <text evidence="3">The sequence shown here is derived from an EMBL/GenBank/DDBJ whole genome shotgun (WGS) entry which is preliminary data.</text>
</comment>
<dbReference type="Gene3D" id="3.30.420.10">
    <property type="entry name" value="Ribonuclease H-like superfamily/Ribonuclease H"/>
    <property type="match status" value="1"/>
</dbReference>
<feature type="transmembrane region" description="Helical" evidence="1">
    <location>
        <begin position="140"/>
        <end position="157"/>
    </location>
</feature>
<accession>A0A1V4AVM4</accession>
<dbReference type="GO" id="GO:0003676">
    <property type="term" value="F:nucleic acid binding"/>
    <property type="evidence" value="ECO:0007669"/>
    <property type="project" value="InterPro"/>
</dbReference>
<keyword evidence="1" id="KW-0812">Transmembrane</keyword>
<dbReference type="AlphaFoldDB" id="A0A1V4AVM4"/>
<dbReference type="EMBL" id="AYTS01000044">
    <property type="protein sequence ID" value="OOP57119.1"/>
    <property type="molecule type" value="Genomic_DNA"/>
</dbReference>
<dbReference type="STRING" id="1004156.AYP45_05365"/>
<evidence type="ECO:0000313" key="3">
    <source>
        <dbReference type="EMBL" id="OOP57119.1"/>
    </source>
</evidence>
<name>A0A1V4AVM4_9BACT</name>
<dbReference type="InterPro" id="IPR038717">
    <property type="entry name" value="Tc1-like_DDE_dom"/>
</dbReference>
<sequence length="158" mass="18956">MRTGAQPEILTMGQRNTLKIFGTIERHSARFLYHFRAVFNAETYIVYLERILQCYFPQKVYMIQDNTSYHKDRDSWGWFADHRRHIEVYKLPAYSAQFNTRERIWYHTRLLGTHNRYFVSQEELRVVLTSKFRSIQKKTVSGYGLFASISIIIVSLYL</sequence>
<evidence type="ECO:0000259" key="2">
    <source>
        <dbReference type="Pfam" id="PF13358"/>
    </source>
</evidence>
<dbReference type="InterPro" id="IPR036397">
    <property type="entry name" value="RNaseH_sf"/>
</dbReference>
<reference evidence="3 4" key="1">
    <citation type="journal article" date="2017" name="Water Res.">
        <title>Discovery and metagenomic analysis of an anammox bacterial enrichment related to Candidatus "Brocadia caroliniensis" in a full-scale glycerol-fed nitritation-denitritation separate centrate treatment process.</title>
        <authorList>
            <person name="Park H."/>
            <person name="Brotto A.C."/>
            <person name="van Loosdrecht M.C."/>
            <person name="Chandran K."/>
        </authorList>
    </citation>
    <scope>NUCLEOTIDE SEQUENCE [LARGE SCALE GENOMIC DNA]</scope>
    <source>
        <strain evidence="3">26THWARD</strain>
    </source>
</reference>
<proteinExistence type="predicted"/>
<keyword evidence="1" id="KW-0472">Membrane</keyword>
<gene>
    <name evidence="3" type="ORF">AYP45_05365</name>
</gene>
<evidence type="ECO:0000313" key="4">
    <source>
        <dbReference type="Proteomes" id="UP000189681"/>
    </source>
</evidence>
<feature type="domain" description="Tc1-like transposase DDE" evidence="2">
    <location>
        <begin position="2"/>
        <end position="125"/>
    </location>
</feature>
<keyword evidence="1" id="KW-1133">Transmembrane helix</keyword>
<dbReference type="Pfam" id="PF13358">
    <property type="entry name" value="DDE_3"/>
    <property type="match status" value="1"/>
</dbReference>
<protein>
    <recommendedName>
        <fullName evidence="2">Tc1-like transposase DDE domain-containing protein</fullName>
    </recommendedName>
</protein>
<evidence type="ECO:0000256" key="1">
    <source>
        <dbReference type="SAM" id="Phobius"/>
    </source>
</evidence>
<organism evidence="3 4">
    <name type="scientific">Candidatus Brocadia carolinensis</name>
    <dbReference type="NCBI Taxonomy" id="1004156"/>
    <lineage>
        <taxon>Bacteria</taxon>
        <taxon>Pseudomonadati</taxon>
        <taxon>Planctomycetota</taxon>
        <taxon>Candidatus Brocadiia</taxon>
        <taxon>Candidatus Brocadiales</taxon>
        <taxon>Candidatus Brocadiaceae</taxon>
        <taxon>Candidatus Brocadia</taxon>
    </lineage>
</organism>